<dbReference type="Gene3D" id="3.90.930.12">
    <property type="entry name" value="Ribosomal protein L6, alpha-beta domain"/>
    <property type="match status" value="1"/>
</dbReference>
<protein>
    <submittedName>
        <fullName evidence="2">60S ribosomal protein L9</fullName>
    </submittedName>
</protein>
<dbReference type="Proteomes" id="UP000011518">
    <property type="component" value="Unassembled WGS sequence"/>
</dbReference>
<name>L9L021_TUPCH</name>
<evidence type="ECO:0000313" key="2">
    <source>
        <dbReference type="EMBL" id="ELW68084.1"/>
    </source>
</evidence>
<keyword evidence="3" id="KW-1185">Reference proteome</keyword>
<dbReference type="GO" id="GO:0005840">
    <property type="term" value="C:ribosome"/>
    <property type="evidence" value="ECO:0007669"/>
    <property type="project" value="UniProtKB-KW"/>
</dbReference>
<keyword evidence="2" id="KW-0687">Ribonucleoprotein</keyword>
<dbReference type="GO" id="GO:0003735">
    <property type="term" value="F:structural constituent of ribosome"/>
    <property type="evidence" value="ECO:0007669"/>
    <property type="project" value="InterPro"/>
</dbReference>
<proteinExistence type="predicted"/>
<dbReference type="InterPro" id="IPR036789">
    <property type="entry name" value="Ribosomal_uL6-like_a/b-dom_sf"/>
</dbReference>
<dbReference type="GO" id="GO:0019843">
    <property type="term" value="F:rRNA binding"/>
    <property type="evidence" value="ECO:0007669"/>
    <property type="project" value="InterPro"/>
</dbReference>
<dbReference type="SUPFAM" id="SSF56053">
    <property type="entry name" value="Ribosomal protein L6"/>
    <property type="match status" value="1"/>
</dbReference>
<evidence type="ECO:0000313" key="3">
    <source>
        <dbReference type="Proteomes" id="UP000011518"/>
    </source>
</evidence>
<evidence type="ECO:0000256" key="1">
    <source>
        <dbReference type="SAM" id="MobiDB-lite"/>
    </source>
</evidence>
<dbReference type="GO" id="GO:0006412">
    <property type="term" value="P:translation"/>
    <property type="evidence" value="ECO:0007669"/>
    <property type="project" value="InterPro"/>
</dbReference>
<feature type="region of interest" description="Disordered" evidence="1">
    <location>
        <begin position="78"/>
        <end position="104"/>
    </location>
</feature>
<dbReference type="AlphaFoldDB" id="L9L021"/>
<gene>
    <name evidence="2" type="ORF">TREES_T100013857</name>
</gene>
<dbReference type="STRING" id="246437.L9L021"/>
<keyword evidence="2" id="KW-0689">Ribosomal protein</keyword>
<organism evidence="2 3">
    <name type="scientific">Tupaia chinensis</name>
    <name type="common">Chinese tree shrew</name>
    <name type="synonym">Tupaia belangeri chinensis</name>
    <dbReference type="NCBI Taxonomy" id="246437"/>
    <lineage>
        <taxon>Eukaryota</taxon>
        <taxon>Metazoa</taxon>
        <taxon>Chordata</taxon>
        <taxon>Craniata</taxon>
        <taxon>Vertebrata</taxon>
        <taxon>Euteleostomi</taxon>
        <taxon>Mammalia</taxon>
        <taxon>Eutheria</taxon>
        <taxon>Euarchontoglires</taxon>
        <taxon>Scandentia</taxon>
        <taxon>Tupaiidae</taxon>
        <taxon>Tupaia</taxon>
    </lineage>
</organism>
<reference evidence="3" key="1">
    <citation type="submission" date="2012-07" db="EMBL/GenBank/DDBJ databases">
        <title>Genome of the Chinese tree shrew, a rising model animal genetically related to primates.</title>
        <authorList>
            <person name="Zhang G."/>
            <person name="Fan Y."/>
            <person name="Yao Y."/>
            <person name="Huang Z."/>
        </authorList>
    </citation>
    <scope>NUCLEOTIDE SEQUENCE [LARGE SCALE GENOMIC DNA]</scope>
</reference>
<dbReference type="InParanoid" id="L9L021"/>
<sequence>MPSAPAPAQLLQCPARGLHEAPLLYAKEHMEGDFQQEHLSRSLCRVYCKDEGRSQQHTVDLPESADVTLKRRTVVKGPRGTLQRDVNHECGAQSPWKEKEEVEG</sequence>
<reference evidence="3" key="2">
    <citation type="journal article" date="2013" name="Nat. Commun.">
        <title>Genome of the Chinese tree shrew.</title>
        <authorList>
            <person name="Fan Y."/>
            <person name="Huang Z.Y."/>
            <person name="Cao C.C."/>
            <person name="Chen C.S."/>
            <person name="Chen Y.X."/>
            <person name="Fan D.D."/>
            <person name="He J."/>
            <person name="Hou H.L."/>
            <person name="Hu L."/>
            <person name="Hu X.T."/>
            <person name="Jiang X.T."/>
            <person name="Lai R."/>
            <person name="Lang Y.S."/>
            <person name="Liang B."/>
            <person name="Liao S.G."/>
            <person name="Mu D."/>
            <person name="Ma Y.Y."/>
            <person name="Niu Y.Y."/>
            <person name="Sun X.Q."/>
            <person name="Xia J.Q."/>
            <person name="Xiao J."/>
            <person name="Xiong Z.Q."/>
            <person name="Xu L."/>
            <person name="Yang L."/>
            <person name="Zhang Y."/>
            <person name="Zhao W."/>
            <person name="Zhao X.D."/>
            <person name="Zheng Y.T."/>
            <person name="Zhou J.M."/>
            <person name="Zhu Y.B."/>
            <person name="Zhang G.J."/>
            <person name="Wang J."/>
            <person name="Yao Y.G."/>
        </authorList>
    </citation>
    <scope>NUCLEOTIDE SEQUENCE [LARGE SCALE GENOMIC DNA]</scope>
</reference>
<dbReference type="EMBL" id="KB320581">
    <property type="protein sequence ID" value="ELW68084.1"/>
    <property type="molecule type" value="Genomic_DNA"/>
</dbReference>
<accession>L9L021</accession>